<dbReference type="PANTHER" id="PTHR11022:SF41">
    <property type="entry name" value="PEPTIDOGLYCAN-RECOGNITION PROTEIN LC-RELATED"/>
    <property type="match status" value="1"/>
</dbReference>
<evidence type="ECO:0000313" key="6">
    <source>
        <dbReference type="Proteomes" id="UP000294558"/>
    </source>
</evidence>
<evidence type="ECO:0000256" key="2">
    <source>
        <dbReference type="SAM" id="MobiDB-lite"/>
    </source>
</evidence>
<dbReference type="Proteomes" id="UP000294558">
    <property type="component" value="Unassembled WGS sequence"/>
</dbReference>
<dbReference type="AlphaFoldDB" id="A0A4R7HUL4"/>
<gene>
    <name evidence="5" type="ORF">BDK89_0167</name>
</gene>
<dbReference type="EMBL" id="SOAU01000001">
    <property type="protein sequence ID" value="TDT14612.1"/>
    <property type="molecule type" value="Genomic_DNA"/>
</dbReference>
<proteinExistence type="inferred from homology"/>
<evidence type="ECO:0000259" key="4">
    <source>
        <dbReference type="SMART" id="SM00701"/>
    </source>
</evidence>
<dbReference type="InterPro" id="IPR002502">
    <property type="entry name" value="Amidase_domain"/>
</dbReference>
<dbReference type="SMART" id="SM00701">
    <property type="entry name" value="PGRP"/>
    <property type="match status" value="1"/>
</dbReference>
<dbReference type="PANTHER" id="PTHR11022">
    <property type="entry name" value="PEPTIDOGLYCAN RECOGNITION PROTEIN"/>
    <property type="match status" value="1"/>
</dbReference>
<dbReference type="OrthoDB" id="514320at2"/>
<dbReference type="RefSeq" id="WP_133867142.1">
    <property type="nucleotide sequence ID" value="NZ_SOAU01000001.1"/>
</dbReference>
<feature type="region of interest" description="Disordered" evidence="2">
    <location>
        <begin position="336"/>
        <end position="355"/>
    </location>
</feature>
<dbReference type="GO" id="GO:0008270">
    <property type="term" value="F:zinc ion binding"/>
    <property type="evidence" value="ECO:0007669"/>
    <property type="project" value="InterPro"/>
</dbReference>
<dbReference type="InterPro" id="IPR015510">
    <property type="entry name" value="PGRP"/>
</dbReference>
<dbReference type="GO" id="GO:0008745">
    <property type="term" value="F:N-acetylmuramoyl-L-alanine amidase activity"/>
    <property type="evidence" value="ECO:0007669"/>
    <property type="project" value="InterPro"/>
</dbReference>
<reference evidence="5 6" key="1">
    <citation type="submission" date="2019-03" db="EMBL/GenBank/DDBJ databases">
        <title>Sequencing the genomes of 1000 actinobacteria strains.</title>
        <authorList>
            <person name="Klenk H.-P."/>
        </authorList>
    </citation>
    <scope>NUCLEOTIDE SEQUENCE [LARGE SCALE GENOMIC DNA]</scope>
    <source>
        <strain evidence="5 6">DSM 18936</strain>
    </source>
</reference>
<dbReference type="CDD" id="cd06583">
    <property type="entry name" value="PGRP"/>
    <property type="match status" value="1"/>
</dbReference>
<dbReference type="InterPro" id="IPR006311">
    <property type="entry name" value="TAT_signal"/>
</dbReference>
<accession>A0A4R7HUL4</accession>
<keyword evidence="6" id="KW-1185">Reference proteome</keyword>
<sequence length="355" mass="36727">MCGSASRFTRRELLGLAGGGLAAMAFGPTTSVRASPLDGPIVIRPRSVWGDGLPPTGPLIAEDVRFLLVHHTAGRTDYAESEVVDQMRQVYRFHTGPEKGWPDVAYNFFVDRYGGVWEGRQGSLDGPIVADATGGSQGFAQLVCLLGNFHEHAPTPEMMGALVGLLALLADRYDIATEPGSTVTFTSRGSNLWPAGTDVVAPTIAGHRDMSQTVCPGDFVYPLLHVDVPASVTTLRSPPQFLPETTPTEPPVPATSTPPTSADQTTTTTTNPTTTTTAPTTTQPDPVAATTTSPPPSSTVAQEQSGSSGWGAGETGAAIALGGAAAGAAAIVGLRRSRRASDGQSGADRPEPPGD</sequence>
<dbReference type="SUPFAM" id="SSF55846">
    <property type="entry name" value="N-acetylmuramoyl-L-alanine amidase-like"/>
    <property type="match status" value="1"/>
</dbReference>
<dbReference type="Gene3D" id="3.40.80.10">
    <property type="entry name" value="Peptidoglycan recognition protein-like"/>
    <property type="match status" value="1"/>
</dbReference>
<comment type="caution">
    <text evidence="5">The sequence shown here is derived from an EMBL/GenBank/DDBJ whole genome shotgun (WGS) entry which is preliminary data.</text>
</comment>
<protein>
    <submittedName>
        <fullName evidence="5">N-acetylmuramoyl-L-alanine amidase</fullName>
    </submittedName>
</protein>
<comment type="similarity">
    <text evidence="1">Belongs to the N-acetylmuramoyl-L-alanine amidase 2 family.</text>
</comment>
<dbReference type="InterPro" id="IPR036505">
    <property type="entry name" value="Amidase/PGRP_sf"/>
</dbReference>
<dbReference type="Pfam" id="PF01510">
    <property type="entry name" value="Amidase_2"/>
    <property type="match status" value="1"/>
</dbReference>
<dbReference type="SMART" id="SM00644">
    <property type="entry name" value="Ami_2"/>
    <property type="match status" value="1"/>
</dbReference>
<organism evidence="5 6">
    <name type="scientific">Ilumatobacter fluminis</name>
    <dbReference type="NCBI Taxonomy" id="467091"/>
    <lineage>
        <taxon>Bacteria</taxon>
        <taxon>Bacillati</taxon>
        <taxon>Actinomycetota</taxon>
        <taxon>Acidimicrobiia</taxon>
        <taxon>Acidimicrobiales</taxon>
        <taxon>Ilumatobacteraceae</taxon>
        <taxon>Ilumatobacter</taxon>
    </lineage>
</organism>
<evidence type="ECO:0000259" key="3">
    <source>
        <dbReference type="SMART" id="SM00644"/>
    </source>
</evidence>
<name>A0A4R7HUL4_9ACTN</name>
<dbReference type="PROSITE" id="PS51318">
    <property type="entry name" value="TAT"/>
    <property type="match status" value="1"/>
</dbReference>
<feature type="region of interest" description="Disordered" evidence="2">
    <location>
        <begin position="235"/>
        <end position="315"/>
    </location>
</feature>
<dbReference type="InterPro" id="IPR006619">
    <property type="entry name" value="PGRP_domain_met/bac"/>
</dbReference>
<feature type="domain" description="Peptidoglycan recognition protein family" evidence="4">
    <location>
        <begin position="41"/>
        <end position="182"/>
    </location>
</feature>
<feature type="compositionally biased region" description="Low complexity" evidence="2">
    <location>
        <begin position="254"/>
        <end position="292"/>
    </location>
</feature>
<dbReference type="GO" id="GO:0009253">
    <property type="term" value="P:peptidoglycan catabolic process"/>
    <property type="evidence" value="ECO:0007669"/>
    <property type="project" value="InterPro"/>
</dbReference>
<evidence type="ECO:0000313" key="5">
    <source>
        <dbReference type="EMBL" id="TDT14612.1"/>
    </source>
</evidence>
<feature type="domain" description="N-acetylmuramoyl-L-alanine amidase" evidence="3">
    <location>
        <begin position="52"/>
        <end position="217"/>
    </location>
</feature>
<evidence type="ECO:0000256" key="1">
    <source>
        <dbReference type="ARBA" id="ARBA00007553"/>
    </source>
</evidence>